<dbReference type="Gene3D" id="1.20.1050.10">
    <property type="match status" value="1"/>
</dbReference>
<evidence type="ECO:0000259" key="10">
    <source>
        <dbReference type="PROSITE" id="PS50405"/>
    </source>
</evidence>
<feature type="region of interest" description="Disordered" evidence="8">
    <location>
        <begin position="748"/>
        <end position="774"/>
    </location>
</feature>
<keyword evidence="13" id="KW-1185">Reference proteome</keyword>
<evidence type="ECO:0000256" key="2">
    <source>
        <dbReference type="ARBA" id="ARBA00022553"/>
    </source>
</evidence>
<evidence type="ECO:0000313" key="13">
    <source>
        <dbReference type="Proteomes" id="UP000054350"/>
    </source>
</evidence>
<keyword evidence="2" id="KW-0597">Phosphoprotein</keyword>
<dbReference type="eggNOG" id="KOG0598">
    <property type="taxonomic scope" value="Eukaryota"/>
</dbReference>
<dbReference type="InterPro" id="IPR008271">
    <property type="entry name" value="Ser/Thr_kinase_AS"/>
</dbReference>
<reference evidence="12 13" key="1">
    <citation type="submission" date="2009-11" db="EMBL/GenBank/DDBJ databases">
        <title>Annotation of Allomyces macrogynus ATCC 38327.</title>
        <authorList>
            <consortium name="The Broad Institute Genome Sequencing Platform"/>
            <person name="Russ C."/>
            <person name="Cuomo C."/>
            <person name="Burger G."/>
            <person name="Gray M.W."/>
            <person name="Holland P.W.H."/>
            <person name="King N."/>
            <person name="Lang F.B.F."/>
            <person name="Roger A.J."/>
            <person name="Ruiz-Trillo I."/>
            <person name="Young S.K."/>
            <person name="Zeng Q."/>
            <person name="Gargeya S."/>
            <person name="Fitzgerald M."/>
            <person name="Haas B."/>
            <person name="Abouelleil A."/>
            <person name="Alvarado L."/>
            <person name="Arachchi H.M."/>
            <person name="Berlin A."/>
            <person name="Chapman S.B."/>
            <person name="Gearin G."/>
            <person name="Goldberg J."/>
            <person name="Griggs A."/>
            <person name="Gujja S."/>
            <person name="Hansen M."/>
            <person name="Heiman D."/>
            <person name="Howarth C."/>
            <person name="Larimer J."/>
            <person name="Lui A."/>
            <person name="MacDonald P.J.P."/>
            <person name="McCowen C."/>
            <person name="Montmayeur A."/>
            <person name="Murphy C."/>
            <person name="Neiman D."/>
            <person name="Pearson M."/>
            <person name="Priest M."/>
            <person name="Roberts A."/>
            <person name="Saif S."/>
            <person name="Shea T."/>
            <person name="Sisk P."/>
            <person name="Stolte C."/>
            <person name="Sykes S."/>
            <person name="Wortman J."/>
            <person name="Nusbaum C."/>
            <person name="Birren B."/>
        </authorList>
    </citation>
    <scope>NUCLEOTIDE SEQUENCE [LARGE SCALE GENOMIC DNA]</scope>
    <source>
        <strain evidence="12 13">ATCC 38327</strain>
    </source>
</reference>
<evidence type="ECO:0000256" key="3">
    <source>
        <dbReference type="ARBA" id="ARBA00022679"/>
    </source>
</evidence>
<evidence type="ECO:0000256" key="1">
    <source>
        <dbReference type="ARBA" id="ARBA00022527"/>
    </source>
</evidence>
<feature type="region of interest" description="Disordered" evidence="8">
    <location>
        <begin position="571"/>
        <end position="606"/>
    </location>
</feature>
<dbReference type="InterPro" id="IPR017892">
    <property type="entry name" value="Pkinase_C"/>
</dbReference>
<dbReference type="PROSITE" id="PS50011">
    <property type="entry name" value="PROTEIN_KINASE_DOM"/>
    <property type="match status" value="1"/>
</dbReference>
<evidence type="ECO:0000256" key="7">
    <source>
        <dbReference type="PROSITE-ProRule" id="PRU10141"/>
    </source>
</evidence>
<keyword evidence="4 7" id="KW-0547">Nucleotide-binding</keyword>
<dbReference type="FunFam" id="1.10.510.10:FF:000465">
    <property type="entry name" value="Non-specific serine/threonine protein kinase"/>
    <property type="match status" value="1"/>
</dbReference>
<evidence type="ECO:0000256" key="6">
    <source>
        <dbReference type="ARBA" id="ARBA00022840"/>
    </source>
</evidence>
<accession>A0A0L0T2I1</accession>
<feature type="domain" description="GST C-terminal" evidence="10">
    <location>
        <begin position="50"/>
        <end position="182"/>
    </location>
</feature>
<dbReference type="STRING" id="578462.A0A0L0T2I1"/>
<evidence type="ECO:0000259" key="11">
    <source>
        <dbReference type="PROSITE" id="PS51285"/>
    </source>
</evidence>
<dbReference type="PROSITE" id="PS50405">
    <property type="entry name" value="GST_CTER"/>
    <property type="match status" value="1"/>
</dbReference>
<dbReference type="GO" id="GO:0004674">
    <property type="term" value="F:protein serine/threonine kinase activity"/>
    <property type="evidence" value="ECO:0007669"/>
    <property type="project" value="UniProtKB-KW"/>
</dbReference>
<feature type="domain" description="AGC-kinase C-terminal" evidence="11">
    <location>
        <begin position="471"/>
        <end position="541"/>
    </location>
</feature>
<evidence type="ECO:0000256" key="8">
    <source>
        <dbReference type="SAM" id="MobiDB-lite"/>
    </source>
</evidence>
<feature type="compositionally biased region" description="Polar residues" evidence="8">
    <location>
        <begin position="752"/>
        <end position="762"/>
    </location>
</feature>
<keyword evidence="3" id="KW-0808">Transferase</keyword>
<feature type="compositionally biased region" description="Low complexity" evidence="8">
    <location>
        <begin position="675"/>
        <end position="698"/>
    </location>
</feature>
<dbReference type="InterPro" id="IPR017441">
    <property type="entry name" value="Protein_kinase_ATP_BS"/>
</dbReference>
<dbReference type="EMBL" id="GG745358">
    <property type="protein sequence ID" value="KNE68927.1"/>
    <property type="molecule type" value="Genomic_DNA"/>
</dbReference>
<dbReference type="GO" id="GO:0005524">
    <property type="term" value="F:ATP binding"/>
    <property type="evidence" value="ECO:0007669"/>
    <property type="project" value="UniProtKB-UniRule"/>
</dbReference>
<evidence type="ECO:0000256" key="4">
    <source>
        <dbReference type="ARBA" id="ARBA00022741"/>
    </source>
</evidence>
<keyword evidence="1" id="KW-0723">Serine/threonine-protein kinase</keyword>
<keyword evidence="5 12" id="KW-0418">Kinase</keyword>
<gene>
    <name evidence="12" type="ORF">AMAG_13563</name>
</gene>
<dbReference type="PANTHER" id="PTHR24351">
    <property type="entry name" value="RIBOSOMAL PROTEIN S6 KINASE"/>
    <property type="match status" value="1"/>
</dbReference>
<evidence type="ECO:0000259" key="9">
    <source>
        <dbReference type="PROSITE" id="PS50011"/>
    </source>
</evidence>
<feature type="region of interest" description="Disordered" evidence="8">
    <location>
        <begin position="344"/>
        <end position="370"/>
    </location>
</feature>
<protein>
    <submittedName>
        <fullName evidence="12">AGC protein kinase</fullName>
    </submittedName>
</protein>
<dbReference type="InterPro" id="IPR000719">
    <property type="entry name" value="Prot_kinase_dom"/>
</dbReference>
<dbReference type="Pfam" id="PF00433">
    <property type="entry name" value="Pkinase_C"/>
    <property type="match status" value="1"/>
</dbReference>
<reference evidence="13" key="2">
    <citation type="submission" date="2009-11" db="EMBL/GenBank/DDBJ databases">
        <title>The Genome Sequence of Allomyces macrogynus strain ATCC 38327.</title>
        <authorList>
            <consortium name="The Broad Institute Genome Sequencing Platform"/>
            <person name="Russ C."/>
            <person name="Cuomo C."/>
            <person name="Shea T."/>
            <person name="Young S.K."/>
            <person name="Zeng Q."/>
            <person name="Koehrsen M."/>
            <person name="Haas B."/>
            <person name="Borodovsky M."/>
            <person name="Guigo R."/>
            <person name="Alvarado L."/>
            <person name="Berlin A."/>
            <person name="Borenstein D."/>
            <person name="Chen Z."/>
            <person name="Engels R."/>
            <person name="Freedman E."/>
            <person name="Gellesch M."/>
            <person name="Goldberg J."/>
            <person name="Griggs A."/>
            <person name="Gujja S."/>
            <person name="Heiman D."/>
            <person name="Hepburn T."/>
            <person name="Howarth C."/>
            <person name="Jen D."/>
            <person name="Larson L."/>
            <person name="Lewis B."/>
            <person name="Mehta T."/>
            <person name="Park D."/>
            <person name="Pearson M."/>
            <person name="Roberts A."/>
            <person name="Saif S."/>
            <person name="Shenoy N."/>
            <person name="Sisk P."/>
            <person name="Stolte C."/>
            <person name="Sykes S."/>
            <person name="Walk T."/>
            <person name="White J."/>
            <person name="Yandava C."/>
            <person name="Burger G."/>
            <person name="Gray M.W."/>
            <person name="Holland P.W.H."/>
            <person name="King N."/>
            <person name="Lang F.B.F."/>
            <person name="Roger A.J."/>
            <person name="Ruiz-Trillo I."/>
            <person name="Lander E."/>
            <person name="Nusbaum C."/>
        </authorList>
    </citation>
    <scope>NUCLEOTIDE SEQUENCE [LARGE SCALE GENOMIC DNA]</scope>
    <source>
        <strain evidence="13">ATCC 38327</strain>
    </source>
</reference>
<dbReference type="Proteomes" id="UP000054350">
    <property type="component" value="Unassembled WGS sequence"/>
</dbReference>
<dbReference type="AlphaFoldDB" id="A0A0L0T2I1"/>
<dbReference type="SMART" id="SM00220">
    <property type="entry name" value="S_TKc"/>
    <property type="match status" value="1"/>
</dbReference>
<dbReference type="OrthoDB" id="63267at2759"/>
<name>A0A0L0T2I1_ALLM3</name>
<sequence>MAQKRPTPSPLPLAQSSVQAQADSLRFYDSCAILDIVKSASDLVPLAPQTHAETIAIQQALQVADTQLTPNIVTWLYASIGIAAQPQHEVDRARQIVLQTMTALEATLAVQANLLPNRFSLADVTLAITIFPAYKNLFDPDTIRRFPFTTKWFFACVHNPLVQRVYDLLQASQVAYEPKREARKRKVTIDDYQLIKVLGKGCMGKVLLVRHKRSSNLYALKSISKSSVIVHKELNHTLAERKILSTIAQIQHPFLIQCHNAFTSESELFLVLDFVSGGDIATQLAKFGRFTLPRVRLYAAEIALGLIELHRLQILYRDLKPENVLVAPDGHIVLTDFGLSKMFRSSSSSSNSRRPSSSGGNGGDAPRTNTFAGTAEYLAPEILRNEEYSFEVDWWSFGTLAYEMLAGVTPFWADNHSVMYQRVLEDPLEFPDDMPAEARSFLAALLERNPRIRLGAGPTGPNDLKRHPFFAPLKWDDVYHKRVPVPYAPEVRSATDLSNFEECFTSMSPRLSPPSHDLSASLQDYFSGYSWVPQAPIGSLSRSFRPGSSMVGAGGVASSLYGSSLLARTPQTTGFPNSAQSAPSGADDMDLDPLTPHGAGEHHDDDEIDLDLTDMAMPPPVTAPGGAHASAAAALAAGAGTTSSVLSPLVGSPAVSAHVSPSSYQLTLSGRVKKPPTSSSAASSAPATAASSPIPSARPSLDDLYQYSPYGKAPAAWAAGATLASPTPSRPSTPTNAAGVVALGLPHGQPSVRAQTQPQASAGAQYWPMFPPRH</sequence>
<keyword evidence="6 7" id="KW-0067">ATP-binding</keyword>
<dbReference type="PROSITE" id="PS00108">
    <property type="entry name" value="PROTEIN_KINASE_ST"/>
    <property type="match status" value="1"/>
</dbReference>
<dbReference type="SUPFAM" id="SSF47616">
    <property type="entry name" value="GST C-terminal domain-like"/>
    <property type="match status" value="1"/>
</dbReference>
<dbReference type="Gene3D" id="1.10.510.10">
    <property type="entry name" value="Transferase(Phosphotransferase) domain 1"/>
    <property type="match status" value="1"/>
</dbReference>
<dbReference type="InterPro" id="IPR036282">
    <property type="entry name" value="Glutathione-S-Trfase_C_sf"/>
</dbReference>
<dbReference type="Gene3D" id="3.30.200.20">
    <property type="entry name" value="Phosphorylase Kinase, domain 1"/>
    <property type="match status" value="1"/>
</dbReference>
<feature type="binding site" evidence="7">
    <location>
        <position position="221"/>
    </location>
    <ligand>
        <name>ATP</name>
        <dbReference type="ChEBI" id="CHEBI:30616"/>
    </ligand>
</feature>
<dbReference type="SUPFAM" id="SSF56112">
    <property type="entry name" value="Protein kinase-like (PK-like)"/>
    <property type="match status" value="1"/>
</dbReference>
<evidence type="ECO:0000256" key="5">
    <source>
        <dbReference type="ARBA" id="ARBA00022777"/>
    </source>
</evidence>
<feature type="compositionally biased region" description="Polar residues" evidence="8">
    <location>
        <begin position="571"/>
        <end position="583"/>
    </location>
</feature>
<dbReference type="SMART" id="SM00133">
    <property type="entry name" value="S_TK_X"/>
    <property type="match status" value="1"/>
</dbReference>
<feature type="compositionally biased region" description="Low complexity" evidence="8">
    <location>
        <begin position="344"/>
        <end position="358"/>
    </location>
</feature>
<dbReference type="InterPro" id="IPR000961">
    <property type="entry name" value="AGC-kinase_C"/>
</dbReference>
<organism evidence="12 13">
    <name type="scientific">Allomyces macrogynus (strain ATCC 38327)</name>
    <name type="common">Allomyces javanicus var. macrogynus</name>
    <dbReference type="NCBI Taxonomy" id="578462"/>
    <lineage>
        <taxon>Eukaryota</taxon>
        <taxon>Fungi</taxon>
        <taxon>Fungi incertae sedis</taxon>
        <taxon>Blastocladiomycota</taxon>
        <taxon>Blastocladiomycetes</taxon>
        <taxon>Blastocladiales</taxon>
        <taxon>Blastocladiaceae</taxon>
        <taxon>Allomyces</taxon>
    </lineage>
</organism>
<dbReference type="PROSITE" id="PS00107">
    <property type="entry name" value="PROTEIN_KINASE_ATP"/>
    <property type="match status" value="1"/>
</dbReference>
<dbReference type="PROSITE" id="PS51285">
    <property type="entry name" value="AGC_KINASE_CTER"/>
    <property type="match status" value="1"/>
</dbReference>
<dbReference type="Pfam" id="PF00069">
    <property type="entry name" value="Pkinase"/>
    <property type="match status" value="1"/>
</dbReference>
<evidence type="ECO:0000313" key="12">
    <source>
        <dbReference type="EMBL" id="KNE68927.1"/>
    </source>
</evidence>
<dbReference type="InterPro" id="IPR011009">
    <property type="entry name" value="Kinase-like_dom_sf"/>
</dbReference>
<feature type="region of interest" description="Disordered" evidence="8">
    <location>
        <begin position="668"/>
        <end position="698"/>
    </location>
</feature>
<dbReference type="OMA" id="EICCNEC"/>
<feature type="domain" description="Protein kinase" evidence="9">
    <location>
        <begin position="192"/>
        <end position="470"/>
    </location>
</feature>
<dbReference type="InterPro" id="IPR010987">
    <property type="entry name" value="Glutathione-S-Trfase_C-like"/>
</dbReference>
<proteinExistence type="predicted"/>
<dbReference type="VEuPathDB" id="FungiDB:AMAG_13563"/>